<dbReference type="InterPro" id="IPR036034">
    <property type="entry name" value="PDZ_sf"/>
</dbReference>
<dbReference type="InterPro" id="IPR004328">
    <property type="entry name" value="BRO1_dom"/>
</dbReference>
<dbReference type="GO" id="GO:0051497">
    <property type="term" value="P:negative regulation of stress fiber assembly"/>
    <property type="evidence" value="ECO:0007669"/>
    <property type="project" value="TreeGrafter"/>
</dbReference>
<dbReference type="SMART" id="SM00742">
    <property type="entry name" value="Hr1"/>
    <property type="match status" value="1"/>
</dbReference>
<dbReference type="InterPro" id="IPR038499">
    <property type="entry name" value="BRO1_sf"/>
</dbReference>
<feature type="region of interest" description="Disordered" evidence="4">
    <location>
        <begin position="572"/>
        <end position="635"/>
    </location>
</feature>
<evidence type="ECO:0000256" key="3">
    <source>
        <dbReference type="SAM" id="Coils"/>
    </source>
</evidence>
<keyword evidence="2 3" id="KW-0175">Coiled coil</keyword>
<dbReference type="Gene3D" id="1.10.287.160">
    <property type="entry name" value="HR1 repeat"/>
    <property type="match status" value="1"/>
</dbReference>
<dbReference type="PANTHER" id="PTHR23031">
    <property type="entry name" value="RHOPHILIN"/>
    <property type="match status" value="1"/>
</dbReference>
<feature type="coiled-coil region" evidence="3">
    <location>
        <begin position="57"/>
        <end position="84"/>
    </location>
</feature>
<evidence type="ECO:0000313" key="8">
    <source>
        <dbReference type="EMBL" id="JAC13701.1"/>
    </source>
</evidence>
<sequence length="635" mass="71054">LINGSDPRVATCRGKLQNKRSKLNQEINKELRLRAGAENLFKATSNRKLKETVALELSFVNSNLQLLREQLAELNSSVELYQGESTEPVMPMIALGLKETKEIDFMEPFKDFILEHYSEDGAKYEKAIQEFMDLREAMRTPRRDASGVTLLLQYYNQLYFVERRFFPPDRSLGIYFEWYDSLTGVPSAQRSVAFEKACVLFNLSCLYTQLAAKQCRGTAKGLDKAVYYLTTTCDILKYLQDNFTSPPSAELTSPVLKLLGNIAAAQARECLLEKLQLQSKDKNDPDIFLDLAHEAQTVSSCYRQVDTMIKEVVDLLPPSWVSLCMLKTEHYAALACYFMSQALGPSSAGLEKLANRINGQTILEYSKAEVAAVLRAAYLNRALGHHEESARIQRMCRELRTKRCLTAVVDRWKEAVHVKLSCTSKPTGHTGGEIMELPPIATKSKFELRPRTPDFGEVSVTDLFHDLGPLPVFSAKTRWSPPRSVQLQLSTDPAGACRERGYGFSLTTDSPAVVTNLRPGSIAQMSGMKEGDIIVSVNGVDVKWASHKQVVDLIRSCQDRLTLKIVTPSLPLHKGLNGHSRSAKKHDAALKKSPTQTSGNVDNSPKKDSEKPIQEQRKAGWSIFKKLEKSNSHNT</sequence>
<dbReference type="PROSITE" id="PS50106">
    <property type="entry name" value="PDZ"/>
    <property type="match status" value="1"/>
</dbReference>
<dbReference type="SUPFAM" id="SSF50156">
    <property type="entry name" value="PDZ domain-like"/>
    <property type="match status" value="1"/>
</dbReference>
<dbReference type="SUPFAM" id="SSF46585">
    <property type="entry name" value="HR1 repeat"/>
    <property type="match status" value="1"/>
</dbReference>
<proteinExistence type="evidence at transcript level"/>
<accession>A0A023EXL7</accession>
<feature type="compositionally biased region" description="Polar residues" evidence="4">
    <location>
        <begin position="593"/>
        <end position="603"/>
    </location>
</feature>
<evidence type="ECO:0000256" key="1">
    <source>
        <dbReference type="ARBA" id="ARBA00010369"/>
    </source>
</evidence>
<dbReference type="Gene3D" id="1.25.40.280">
    <property type="entry name" value="alix/aip1 like domains"/>
    <property type="match status" value="1"/>
</dbReference>
<dbReference type="PANTHER" id="PTHR23031:SF15">
    <property type="entry name" value="LD12055P"/>
    <property type="match status" value="1"/>
</dbReference>
<feature type="domain" description="PDZ" evidence="5">
    <location>
        <begin position="486"/>
        <end position="569"/>
    </location>
</feature>
<dbReference type="Gene3D" id="2.30.42.10">
    <property type="match status" value="1"/>
</dbReference>
<organism evidence="8">
    <name type="scientific">Triatoma infestans</name>
    <name type="common">Assassin bug</name>
    <dbReference type="NCBI Taxonomy" id="30076"/>
    <lineage>
        <taxon>Eukaryota</taxon>
        <taxon>Metazoa</taxon>
        <taxon>Ecdysozoa</taxon>
        <taxon>Arthropoda</taxon>
        <taxon>Hexapoda</taxon>
        <taxon>Insecta</taxon>
        <taxon>Pterygota</taxon>
        <taxon>Neoptera</taxon>
        <taxon>Paraneoptera</taxon>
        <taxon>Hemiptera</taxon>
        <taxon>Heteroptera</taxon>
        <taxon>Panheteroptera</taxon>
        <taxon>Cimicomorpha</taxon>
        <taxon>Reduviidae</taxon>
        <taxon>Triatominae</taxon>
        <taxon>Triatoma</taxon>
    </lineage>
</organism>
<dbReference type="InterPro" id="IPR036274">
    <property type="entry name" value="HR1_rpt_sf"/>
</dbReference>
<feature type="non-terminal residue" evidence="8">
    <location>
        <position position="1"/>
    </location>
</feature>
<dbReference type="CDD" id="cd11633">
    <property type="entry name" value="HR1_Rhophilin-1"/>
    <property type="match status" value="1"/>
</dbReference>
<feature type="compositionally biased region" description="Basic and acidic residues" evidence="4">
    <location>
        <begin position="604"/>
        <end position="618"/>
    </location>
</feature>
<dbReference type="Pfam" id="PF03097">
    <property type="entry name" value="BRO1"/>
    <property type="match status" value="1"/>
</dbReference>
<dbReference type="Pfam" id="PF02185">
    <property type="entry name" value="HR1"/>
    <property type="match status" value="1"/>
</dbReference>
<dbReference type="AlphaFoldDB" id="A0A023EXL7"/>
<protein>
    <submittedName>
        <fullName evidence="8">Putative signal transduction protein</fullName>
    </submittedName>
</protein>
<evidence type="ECO:0000259" key="5">
    <source>
        <dbReference type="PROSITE" id="PS50106"/>
    </source>
</evidence>
<dbReference type="InterPro" id="IPR047138">
    <property type="entry name" value="RHPN1_2"/>
</dbReference>
<dbReference type="InterPro" id="IPR001478">
    <property type="entry name" value="PDZ"/>
</dbReference>
<dbReference type="Pfam" id="PF00595">
    <property type="entry name" value="PDZ"/>
    <property type="match status" value="1"/>
</dbReference>
<dbReference type="SMART" id="SM00228">
    <property type="entry name" value="PDZ"/>
    <property type="match status" value="1"/>
</dbReference>
<feature type="compositionally biased region" description="Basic and acidic residues" evidence="4">
    <location>
        <begin position="625"/>
        <end position="635"/>
    </location>
</feature>
<dbReference type="PROSITE" id="PS51180">
    <property type="entry name" value="BRO1"/>
    <property type="match status" value="1"/>
</dbReference>
<feature type="domain" description="BRO1" evidence="6">
    <location>
        <begin position="91"/>
        <end position="470"/>
    </location>
</feature>
<evidence type="ECO:0000256" key="2">
    <source>
        <dbReference type="PROSITE-ProRule" id="PRU01207"/>
    </source>
</evidence>
<dbReference type="SMART" id="SM01041">
    <property type="entry name" value="BRO1"/>
    <property type="match status" value="1"/>
</dbReference>
<reference evidence="8" key="1">
    <citation type="journal article" date="2014" name="PLoS Negl. Trop. Dis.">
        <title>An updated insight into the Sialotranscriptome of Triatoma infestans: developmental stage and geographic variations.</title>
        <authorList>
            <person name="Schwarz A."/>
            <person name="Medrano-Mercado N."/>
            <person name="Schaub G.A."/>
            <person name="Struchiner C.J."/>
            <person name="Bargues M.D."/>
            <person name="Levy M.Z."/>
            <person name="Ribeiro J.M."/>
        </authorList>
    </citation>
    <scope>NUCLEOTIDE SEQUENCE</scope>
    <source>
        <strain evidence="8">Chile</strain>
        <tissue evidence="8">Salivary glands</tissue>
    </source>
</reference>
<evidence type="ECO:0000256" key="4">
    <source>
        <dbReference type="SAM" id="MobiDB-lite"/>
    </source>
</evidence>
<dbReference type="InterPro" id="IPR011072">
    <property type="entry name" value="HR1_rho-bd"/>
</dbReference>
<comment type="similarity">
    <text evidence="1">Belongs to the RHPN family.</text>
</comment>
<name>A0A023EXL7_TRIIF</name>
<feature type="domain" description="REM-1" evidence="7">
    <location>
        <begin position="6"/>
        <end position="80"/>
    </location>
</feature>
<evidence type="ECO:0000259" key="6">
    <source>
        <dbReference type="PROSITE" id="PS51180"/>
    </source>
</evidence>
<dbReference type="GO" id="GO:0007165">
    <property type="term" value="P:signal transduction"/>
    <property type="evidence" value="ECO:0007669"/>
    <property type="project" value="InterPro"/>
</dbReference>
<dbReference type="PROSITE" id="PS51860">
    <property type="entry name" value="REM_1"/>
    <property type="match status" value="1"/>
</dbReference>
<dbReference type="EMBL" id="GBBI01005011">
    <property type="protein sequence ID" value="JAC13701.1"/>
    <property type="molecule type" value="mRNA"/>
</dbReference>
<evidence type="ECO:0000259" key="7">
    <source>
        <dbReference type="PROSITE" id="PS51860"/>
    </source>
</evidence>